<proteinExistence type="predicted"/>
<evidence type="ECO:0000313" key="2">
    <source>
        <dbReference type="Proteomes" id="UP000436088"/>
    </source>
</evidence>
<reference evidence="1" key="1">
    <citation type="submission" date="2019-09" db="EMBL/GenBank/DDBJ databases">
        <title>Draft genome information of white flower Hibiscus syriacus.</title>
        <authorList>
            <person name="Kim Y.-M."/>
        </authorList>
    </citation>
    <scope>NUCLEOTIDE SEQUENCE [LARGE SCALE GENOMIC DNA]</scope>
    <source>
        <strain evidence="1">YM2019G1</strain>
    </source>
</reference>
<dbReference type="EMBL" id="VEPZ02000867">
    <property type="protein sequence ID" value="KAE8715090.1"/>
    <property type="molecule type" value="Genomic_DNA"/>
</dbReference>
<protein>
    <submittedName>
        <fullName evidence="1">Uncharacterized protein</fullName>
    </submittedName>
</protein>
<name>A0A6A3BDF4_HIBSY</name>
<keyword evidence="2" id="KW-1185">Reference proteome</keyword>
<gene>
    <name evidence="1" type="ORF">F3Y22_tig00110187pilonHSYRG00538</name>
</gene>
<organism evidence="1 2">
    <name type="scientific">Hibiscus syriacus</name>
    <name type="common">Rose of Sharon</name>
    <dbReference type="NCBI Taxonomy" id="106335"/>
    <lineage>
        <taxon>Eukaryota</taxon>
        <taxon>Viridiplantae</taxon>
        <taxon>Streptophyta</taxon>
        <taxon>Embryophyta</taxon>
        <taxon>Tracheophyta</taxon>
        <taxon>Spermatophyta</taxon>
        <taxon>Magnoliopsida</taxon>
        <taxon>eudicotyledons</taxon>
        <taxon>Gunneridae</taxon>
        <taxon>Pentapetalae</taxon>
        <taxon>rosids</taxon>
        <taxon>malvids</taxon>
        <taxon>Malvales</taxon>
        <taxon>Malvaceae</taxon>
        <taxon>Malvoideae</taxon>
        <taxon>Hibiscus</taxon>
    </lineage>
</organism>
<dbReference type="Proteomes" id="UP000436088">
    <property type="component" value="Unassembled WGS sequence"/>
</dbReference>
<comment type="caution">
    <text evidence="1">The sequence shown here is derived from an EMBL/GenBank/DDBJ whole genome shotgun (WGS) entry which is preliminary data.</text>
</comment>
<dbReference type="AlphaFoldDB" id="A0A6A3BDF4"/>
<evidence type="ECO:0000313" key="1">
    <source>
        <dbReference type="EMBL" id="KAE8715090.1"/>
    </source>
</evidence>
<sequence>MDDGTWVWFIESDPTWLYNGLPDPSQELSNGTSVKTVGVVASRVKGTASGWFHRAAKTILSWQWEDYRLDPLRSKGLIEPTMTGPLSFSFGYAGPELFLNFLLSALFLRKEHCSCLQLEEKARSPSNPEIQQHLLLGSWGGNLIFACQQLETGDVVA</sequence>
<accession>A0A6A3BDF4</accession>